<keyword evidence="3" id="KW-0285">Flavoprotein</keyword>
<keyword evidence="9" id="KW-1185">Reference proteome</keyword>
<gene>
    <name evidence="8" type="ORF">MYCIT1_LOCUS32276</name>
</gene>
<feature type="chain" id="PRO_5042072324" description="FAD-binding PCMH-type domain-containing protein" evidence="6">
    <location>
        <begin position="19"/>
        <end position="519"/>
    </location>
</feature>
<comment type="cofactor">
    <cofactor evidence="1">
        <name>FAD</name>
        <dbReference type="ChEBI" id="CHEBI:57692"/>
    </cofactor>
</comment>
<accession>A0AAD2Q6J4</accession>
<evidence type="ECO:0000313" key="9">
    <source>
        <dbReference type="Proteomes" id="UP001295794"/>
    </source>
</evidence>
<dbReference type="InterPro" id="IPR050416">
    <property type="entry name" value="FAD-linked_Oxidoreductase"/>
</dbReference>
<organism evidence="8 9">
    <name type="scientific">Mycena citricolor</name>
    <dbReference type="NCBI Taxonomy" id="2018698"/>
    <lineage>
        <taxon>Eukaryota</taxon>
        <taxon>Fungi</taxon>
        <taxon>Dikarya</taxon>
        <taxon>Basidiomycota</taxon>
        <taxon>Agaricomycotina</taxon>
        <taxon>Agaricomycetes</taxon>
        <taxon>Agaricomycetidae</taxon>
        <taxon>Agaricales</taxon>
        <taxon>Marasmiineae</taxon>
        <taxon>Mycenaceae</taxon>
        <taxon>Mycena</taxon>
    </lineage>
</organism>
<evidence type="ECO:0000313" key="8">
    <source>
        <dbReference type="EMBL" id="CAK5281275.1"/>
    </source>
</evidence>
<sequence>MLVYSLLALLPAASLVRAQVVAPGIEPFALCLQGTGLKVELPTNATWDASTAAFNTRFHYTPAAIVYPTHAADVAQAVRCAGLFGVPVSPLSGGHSYAASGYGSRDGELVVAFRDMAAVTYSAAGQTAAIQPGARLGDVALALFNGYGRALAHGVCPYVGVGGHTAFGGWGFASRNWGLMIDQVVAAELVLANGTLVHVSNTQHPEILKVSATITQPIARKLSSHQGVRGAASSFGIVTQYTFQTHAAPSSVVRFSFSYSNPQLAPAAFAQVMGAYQTWAATVPKQMGIEANIWDSGKTIELGGYYMGPLDQFNATFTPLLKAAGEPNGRYVQERSWIDALVEVNGGSPLSTIGKPEMHSTFYAKSLVVPTANPLSPNAFSALAAYFSAHPAPAGTSWFIQFELWGGGDSQISSVPSTATAYPHRAHLFTIQFYAYATPGTWSAAGGVPFVDGLVAALQRNSPGTKFGAYANYLDPDLRDWREMYWAGNYAALEHARMSVDPHGLFAKKQSIGAEKYPV</sequence>
<evidence type="ECO:0000256" key="3">
    <source>
        <dbReference type="ARBA" id="ARBA00022630"/>
    </source>
</evidence>
<dbReference type="Gene3D" id="3.30.465.10">
    <property type="match status" value="1"/>
</dbReference>
<evidence type="ECO:0000256" key="1">
    <source>
        <dbReference type="ARBA" id="ARBA00001974"/>
    </source>
</evidence>
<dbReference type="InterPro" id="IPR036318">
    <property type="entry name" value="FAD-bd_PCMH-like_sf"/>
</dbReference>
<evidence type="ECO:0000259" key="7">
    <source>
        <dbReference type="PROSITE" id="PS51387"/>
    </source>
</evidence>
<dbReference type="SUPFAM" id="SSF56176">
    <property type="entry name" value="FAD-binding/transporter-associated domain-like"/>
    <property type="match status" value="1"/>
</dbReference>
<dbReference type="InterPro" id="IPR006093">
    <property type="entry name" value="Oxy_OxRdtase_FAD_BS"/>
</dbReference>
<protein>
    <recommendedName>
        <fullName evidence="7">FAD-binding PCMH-type domain-containing protein</fullName>
    </recommendedName>
</protein>
<evidence type="ECO:0000256" key="4">
    <source>
        <dbReference type="ARBA" id="ARBA00022827"/>
    </source>
</evidence>
<evidence type="ECO:0000256" key="2">
    <source>
        <dbReference type="ARBA" id="ARBA00005466"/>
    </source>
</evidence>
<dbReference type="PROSITE" id="PS51387">
    <property type="entry name" value="FAD_PCMH"/>
    <property type="match status" value="1"/>
</dbReference>
<dbReference type="InterPro" id="IPR012951">
    <property type="entry name" value="BBE"/>
</dbReference>
<comment type="similarity">
    <text evidence="2">Belongs to the oxygen-dependent FAD-linked oxidoreductase family.</text>
</comment>
<name>A0AAD2Q6J4_9AGAR</name>
<dbReference type="InterPro" id="IPR016169">
    <property type="entry name" value="FAD-bd_PCMH_sub2"/>
</dbReference>
<dbReference type="Pfam" id="PF08031">
    <property type="entry name" value="BBE"/>
    <property type="match status" value="1"/>
</dbReference>
<dbReference type="Gene3D" id="3.40.462.20">
    <property type="match status" value="1"/>
</dbReference>
<proteinExistence type="inferred from homology"/>
<dbReference type="InterPro" id="IPR006094">
    <property type="entry name" value="Oxid_FAD_bind_N"/>
</dbReference>
<feature type="domain" description="FAD-binding PCMH-type" evidence="7">
    <location>
        <begin position="58"/>
        <end position="248"/>
    </location>
</feature>
<keyword evidence="6" id="KW-0732">Signal</keyword>
<dbReference type="InterPro" id="IPR016166">
    <property type="entry name" value="FAD-bd_PCMH"/>
</dbReference>
<dbReference type="Pfam" id="PF01565">
    <property type="entry name" value="FAD_binding_4"/>
    <property type="match status" value="1"/>
</dbReference>
<dbReference type="EMBL" id="CAVNYO010000444">
    <property type="protein sequence ID" value="CAK5281275.1"/>
    <property type="molecule type" value="Genomic_DNA"/>
</dbReference>
<keyword evidence="5" id="KW-0560">Oxidoreductase</keyword>
<comment type="caution">
    <text evidence="8">The sequence shown here is derived from an EMBL/GenBank/DDBJ whole genome shotgun (WGS) entry which is preliminary data.</text>
</comment>
<dbReference type="GO" id="GO:0016491">
    <property type="term" value="F:oxidoreductase activity"/>
    <property type="evidence" value="ECO:0007669"/>
    <property type="project" value="UniProtKB-KW"/>
</dbReference>
<reference evidence="8" key="1">
    <citation type="submission" date="2023-11" db="EMBL/GenBank/DDBJ databases">
        <authorList>
            <person name="De Vega J J."/>
            <person name="De Vega J J."/>
        </authorList>
    </citation>
    <scope>NUCLEOTIDE SEQUENCE</scope>
</reference>
<feature type="signal peptide" evidence="6">
    <location>
        <begin position="1"/>
        <end position="18"/>
    </location>
</feature>
<dbReference type="PANTHER" id="PTHR42973:SF39">
    <property type="entry name" value="FAD-BINDING PCMH-TYPE DOMAIN-CONTAINING PROTEIN"/>
    <property type="match status" value="1"/>
</dbReference>
<dbReference type="GO" id="GO:0071949">
    <property type="term" value="F:FAD binding"/>
    <property type="evidence" value="ECO:0007669"/>
    <property type="project" value="InterPro"/>
</dbReference>
<dbReference type="AlphaFoldDB" id="A0AAD2Q6J4"/>
<evidence type="ECO:0000256" key="6">
    <source>
        <dbReference type="SAM" id="SignalP"/>
    </source>
</evidence>
<evidence type="ECO:0000256" key="5">
    <source>
        <dbReference type="ARBA" id="ARBA00023002"/>
    </source>
</evidence>
<dbReference type="PROSITE" id="PS00862">
    <property type="entry name" value="OX2_COVAL_FAD"/>
    <property type="match status" value="1"/>
</dbReference>
<dbReference type="PANTHER" id="PTHR42973">
    <property type="entry name" value="BINDING OXIDOREDUCTASE, PUTATIVE (AFU_ORTHOLOGUE AFUA_1G17690)-RELATED"/>
    <property type="match status" value="1"/>
</dbReference>
<keyword evidence="4" id="KW-0274">FAD</keyword>
<dbReference type="Proteomes" id="UP001295794">
    <property type="component" value="Unassembled WGS sequence"/>
</dbReference>